<name>A0A8J4X0S9_CLAMG</name>
<evidence type="ECO:0000313" key="2">
    <source>
        <dbReference type="Proteomes" id="UP000727407"/>
    </source>
</evidence>
<gene>
    <name evidence="1" type="ORF">DAT39_020840</name>
</gene>
<keyword evidence="2" id="KW-1185">Reference proteome</keyword>
<dbReference type="EMBL" id="QNUK01000808">
    <property type="protein sequence ID" value="KAF5889458.1"/>
    <property type="molecule type" value="Genomic_DNA"/>
</dbReference>
<sequence>GGCQPLISPLKSSPGSQALQYRVGQRFGIQDYRTLSHKLPPQYIGSGYHRHHHQPLFRQVLPFVHHVVVSPHAD</sequence>
<dbReference type="Proteomes" id="UP000727407">
    <property type="component" value="Unassembled WGS sequence"/>
</dbReference>
<feature type="non-terminal residue" evidence="1">
    <location>
        <position position="1"/>
    </location>
</feature>
<protein>
    <submittedName>
        <fullName evidence="1">Uncharacterized protein</fullName>
    </submittedName>
</protein>
<organism evidence="1 2">
    <name type="scientific">Clarias magur</name>
    <name type="common">Asian catfish</name>
    <name type="synonym">Macropteronotus magur</name>
    <dbReference type="NCBI Taxonomy" id="1594786"/>
    <lineage>
        <taxon>Eukaryota</taxon>
        <taxon>Metazoa</taxon>
        <taxon>Chordata</taxon>
        <taxon>Craniata</taxon>
        <taxon>Vertebrata</taxon>
        <taxon>Euteleostomi</taxon>
        <taxon>Actinopterygii</taxon>
        <taxon>Neopterygii</taxon>
        <taxon>Teleostei</taxon>
        <taxon>Ostariophysi</taxon>
        <taxon>Siluriformes</taxon>
        <taxon>Clariidae</taxon>
        <taxon>Clarias</taxon>
    </lineage>
</organism>
<proteinExistence type="predicted"/>
<comment type="caution">
    <text evidence="1">The sequence shown here is derived from an EMBL/GenBank/DDBJ whole genome shotgun (WGS) entry which is preliminary data.</text>
</comment>
<evidence type="ECO:0000313" key="1">
    <source>
        <dbReference type="EMBL" id="KAF5889458.1"/>
    </source>
</evidence>
<reference evidence="1" key="1">
    <citation type="submission" date="2020-07" db="EMBL/GenBank/DDBJ databases">
        <title>Clarias magur genome sequencing, assembly and annotation.</title>
        <authorList>
            <person name="Kushwaha B."/>
            <person name="Kumar R."/>
            <person name="Das P."/>
            <person name="Joshi C.G."/>
            <person name="Kumar D."/>
            <person name="Nagpure N.S."/>
            <person name="Pandey M."/>
            <person name="Agarwal S."/>
            <person name="Srivastava S."/>
            <person name="Singh M."/>
            <person name="Sahoo L."/>
            <person name="Jayasankar P."/>
            <person name="Meher P.K."/>
            <person name="Koringa P.G."/>
            <person name="Iquebal M.A."/>
            <person name="Das S.P."/>
            <person name="Bit A."/>
            <person name="Patnaik S."/>
            <person name="Patel N."/>
            <person name="Shah T.M."/>
            <person name="Hinsu A."/>
            <person name="Jena J.K."/>
        </authorList>
    </citation>
    <scope>NUCLEOTIDE SEQUENCE</scope>
    <source>
        <strain evidence="1">CIFAMagur01</strain>
        <tissue evidence="1">Testis</tissue>
    </source>
</reference>
<accession>A0A8J4X0S9</accession>
<dbReference type="AlphaFoldDB" id="A0A8J4X0S9"/>